<dbReference type="AlphaFoldDB" id="A0A9W4XEE4"/>
<dbReference type="KEGG" id="fcs:TRV642_2194"/>
<feature type="transmembrane region" description="Helical" evidence="1">
    <location>
        <begin position="46"/>
        <end position="65"/>
    </location>
</feature>
<dbReference type="EMBL" id="OX336425">
    <property type="protein sequence ID" value="CAI2767088.1"/>
    <property type="molecule type" value="Genomic_DNA"/>
</dbReference>
<keyword evidence="1" id="KW-0472">Membrane</keyword>
<evidence type="ECO:0000313" key="3">
    <source>
        <dbReference type="Proteomes" id="UP001152749"/>
    </source>
</evidence>
<keyword evidence="1" id="KW-0812">Transmembrane</keyword>
<reference evidence="2" key="1">
    <citation type="submission" date="2022-09" db="EMBL/GenBank/DDBJ databases">
        <authorList>
            <person name="Duchaud E."/>
        </authorList>
    </citation>
    <scope>NUCLEOTIDE SEQUENCE</scope>
    <source>
        <strain evidence="2">TRV642</strain>
    </source>
</reference>
<evidence type="ECO:0000313" key="2">
    <source>
        <dbReference type="EMBL" id="CAI2767088.1"/>
    </source>
</evidence>
<name>A0A9W4XEE4_9FLAO</name>
<feature type="transmembrane region" description="Helical" evidence="1">
    <location>
        <begin position="85"/>
        <end position="106"/>
    </location>
</feature>
<feature type="transmembrane region" description="Helical" evidence="1">
    <location>
        <begin position="20"/>
        <end position="39"/>
    </location>
</feature>
<dbReference type="Proteomes" id="UP001152749">
    <property type="component" value="Chromosome"/>
</dbReference>
<protein>
    <submittedName>
        <fullName evidence="2">Uncharacterized protein</fullName>
    </submittedName>
</protein>
<gene>
    <name evidence="2" type="ORF">TRV642_2194</name>
</gene>
<accession>A0A9W4XEE4</accession>
<keyword evidence="1" id="KW-1133">Transmembrane helix</keyword>
<evidence type="ECO:0000256" key="1">
    <source>
        <dbReference type="SAM" id="Phobius"/>
    </source>
</evidence>
<organism evidence="2 3">
    <name type="scientific">Flavobacterium collinsii</name>
    <dbReference type="NCBI Taxonomy" id="1114861"/>
    <lineage>
        <taxon>Bacteria</taxon>
        <taxon>Pseudomonadati</taxon>
        <taxon>Bacteroidota</taxon>
        <taxon>Flavobacteriia</taxon>
        <taxon>Flavobacteriales</taxon>
        <taxon>Flavobacteriaceae</taxon>
        <taxon>Flavobacterium</taxon>
    </lineage>
</organism>
<sequence length="123" mass="14299">MKKILNYLPYIVVLLAQFFINNYTIIVLFTILTGFIAAFKIEHKRVFLKCFIIGLIVFTIVFLIYESRVEYVKDLLVNLGLSSLFIYVFFPVFNALNTAILFFFGYKIGTLVLERKLARASHV</sequence>
<proteinExistence type="predicted"/>
<dbReference type="RefSeq" id="WP_263362966.1">
    <property type="nucleotide sequence ID" value="NZ_BOVI01000014.1"/>
</dbReference>